<dbReference type="EMBL" id="CYGV01000336">
    <property type="protein sequence ID" value="CUA68232.1"/>
    <property type="molecule type" value="Genomic_DNA"/>
</dbReference>
<evidence type="ECO:0000313" key="1">
    <source>
        <dbReference type="EMBL" id="CUA68232.1"/>
    </source>
</evidence>
<dbReference type="SUPFAM" id="SSF48576">
    <property type="entry name" value="Terpenoid synthases"/>
    <property type="match status" value="1"/>
</dbReference>
<keyword evidence="2" id="KW-1185">Reference proteome</keyword>
<gene>
    <name evidence="1" type="ORF">RSOLAG22IIIB_07765</name>
</gene>
<dbReference type="Gene3D" id="1.10.600.10">
    <property type="entry name" value="Farnesyl Diphosphate Synthase"/>
    <property type="match status" value="1"/>
</dbReference>
<sequence length="80" mass="9113">MEHNKLSFQEAIDFVNQLTRKRLDEYVDAKAKLPKFGPGFIDWTFMTPRYFGDEAVKVKETGVVKLMAPIALDAHVVVEA</sequence>
<dbReference type="InterPro" id="IPR008949">
    <property type="entry name" value="Isoprenoid_synthase_dom_sf"/>
</dbReference>
<evidence type="ECO:0000313" key="2">
    <source>
        <dbReference type="Proteomes" id="UP000044841"/>
    </source>
</evidence>
<dbReference type="Proteomes" id="UP000044841">
    <property type="component" value="Unassembled WGS sequence"/>
</dbReference>
<dbReference type="AlphaFoldDB" id="A0A0K6FQ51"/>
<name>A0A0K6FQ51_9AGAM</name>
<organism evidence="1 2">
    <name type="scientific">Rhizoctonia solani</name>
    <dbReference type="NCBI Taxonomy" id="456999"/>
    <lineage>
        <taxon>Eukaryota</taxon>
        <taxon>Fungi</taxon>
        <taxon>Dikarya</taxon>
        <taxon>Basidiomycota</taxon>
        <taxon>Agaricomycotina</taxon>
        <taxon>Agaricomycetes</taxon>
        <taxon>Cantharellales</taxon>
        <taxon>Ceratobasidiaceae</taxon>
        <taxon>Rhizoctonia</taxon>
    </lineage>
</organism>
<accession>A0A0K6FQ51</accession>
<protein>
    <submittedName>
        <fullName evidence="1">Uncharacterized protein</fullName>
    </submittedName>
</protein>
<reference evidence="1 2" key="1">
    <citation type="submission" date="2015-07" db="EMBL/GenBank/DDBJ databases">
        <authorList>
            <person name="Noorani M."/>
        </authorList>
    </citation>
    <scope>NUCLEOTIDE SEQUENCE [LARGE SCALE GENOMIC DNA]</scope>
    <source>
        <strain evidence="1">BBA 69670</strain>
    </source>
</reference>
<proteinExistence type="predicted"/>